<evidence type="ECO:0008006" key="4">
    <source>
        <dbReference type="Google" id="ProtNLM"/>
    </source>
</evidence>
<feature type="compositionally biased region" description="Polar residues" evidence="1">
    <location>
        <begin position="87"/>
        <end position="103"/>
    </location>
</feature>
<evidence type="ECO:0000256" key="1">
    <source>
        <dbReference type="SAM" id="MobiDB-lite"/>
    </source>
</evidence>
<sequence length="325" mass="35282">MDKDRGQKVAVVTEAVKQVRGEGKSKSNAMDTVQDENEAQPHRMRITSGGSMSAYVQFGLRFLQENPKTPLVLHTLPPPPKPPRPHSSSAETVTERSGPSKNRTSQKEPSRTMDTLLPCTTTAPRLIAIVELIKREYVALLRKDLQRSVRNGNSGAGKGIWQYTESGNHLPPPITEGDAQKEGGSSHDLTRVLGGRTKPKMTHCPYLQITLSTRPLGLEEKRNVTCQYVLAKRKVRGKGKGKGGKDTGKGEAEDDAENIDTARAVTDAEQRKEGKRGTTTIAAKDIGSADGSTEGGEKKADIAGSKRKSDEEDRPGKKAKTAKRP</sequence>
<evidence type="ECO:0000313" key="2">
    <source>
        <dbReference type="EMBL" id="KAK8864221.1"/>
    </source>
</evidence>
<evidence type="ECO:0000313" key="3">
    <source>
        <dbReference type="Proteomes" id="UP001388673"/>
    </source>
</evidence>
<keyword evidence="3" id="KW-1185">Reference proteome</keyword>
<dbReference type="KEGG" id="kne:92178726"/>
<feature type="region of interest" description="Disordered" evidence="1">
    <location>
        <begin position="235"/>
        <end position="325"/>
    </location>
</feature>
<feature type="region of interest" description="Disordered" evidence="1">
    <location>
        <begin position="17"/>
        <end position="48"/>
    </location>
</feature>
<organism evidence="2 3">
    <name type="scientific">Kwoniella newhampshirensis</name>
    <dbReference type="NCBI Taxonomy" id="1651941"/>
    <lineage>
        <taxon>Eukaryota</taxon>
        <taxon>Fungi</taxon>
        <taxon>Dikarya</taxon>
        <taxon>Basidiomycota</taxon>
        <taxon>Agaricomycotina</taxon>
        <taxon>Tremellomycetes</taxon>
        <taxon>Tremellales</taxon>
        <taxon>Cryptococcaceae</taxon>
        <taxon>Kwoniella</taxon>
    </lineage>
</organism>
<name>A0AAW0Z296_9TREE</name>
<dbReference type="GeneID" id="92178726"/>
<proteinExistence type="predicted"/>
<feature type="compositionally biased region" description="Basic and acidic residues" evidence="1">
    <location>
        <begin position="307"/>
        <end position="316"/>
    </location>
</feature>
<reference evidence="2 3" key="1">
    <citation type="journal article" date="2024" name="bioRxiv">
        <title>Comparative genomics of Cryptococcus and Kwoniella reveals pathogenesis evolution and contrasting karyotype dynamics via intercentromeric recombination or chromosome fusion.</title>
        <authorList>
            <person name="Coelho M.A."/>
            <person name="David-Palma M."/>
            <person name="Shea T."/>
            <person name="Bowers K."/>
            <person name="McGinley-Smith S."/>
            <person name="Mohammad A.W."/>
            <person name="Gnirke A."/>
            <person name="Yurkov A.M."/>
            <person name="Nowrousian M."/>
            <person name="Sun S."/>
            <person name="Cuomo C.A."/>
            <person name="Heitman J."/>
        </authorList>
    </citation>
    <scope>NUCLEOTIDE SEQUENCE [LARGE SCALE GENOMIC DNA]</scope>
    <source>
        <strain evidence="2 3">CBS 13917</strain>
    </source>
</reference>
<feature type="region of interest" description="Disordered" evidence="1">
    <location>
        <begin position="70"/>
        <end position="116"/>
    </location>
</feature>
<protein>
    <recommendedName>
        <fullName evidence="4">DNA/RNA-binding protein Alba-like domain-containing protein</fullName>
    </recommendedName>
</protein>
<dbReference type="EMBL" id="JBCAWK010000003">
    <property type="protein sequence ID" value="KAK8864221.1"/>
    <property type="molecule type" value="Genomic_DNA"/>
</dbReference>
<feature type="compositionally biased region" description="Basic and acidic residues" evidence="1">
    <location>
        <begin position="266"/>
        <end position="276"/>
    </location>
</feature>
<dbReference type="Proteomes" id="UP001388673">
    <property type="component" value="Unassembled WGS sequence"/>
</dbReference>
<gene>
    <name evidence="2" type="ORF">IAR55_001467</name>
</gene>
<comment type="caution">
    <text evidence="2">The sequence shown here is derived from an EMBL/GenBank/DDBJ whole genome shotgun (WGS) entry which is preliminary data.</text>
</comment>
<dbReference type="RefSeq" id="XP_066804517.1">
    <property type="nucleotide sequence ID" value="XM_066944594.1"/>
</dbReference>
<accession>A0AAW0Z296</accession>
<dbReference type="AlphaFoldDB" id="A0AAW0Z296"/>